<dbReference type="Proteomes" id="UP001197247">
    <property type="component" value="Unassembled WGS sequence"/>
</dbReference>
<evidence type="ECO:0000313" key="2">
    <source>
        <dbReference type="Proteomes" id="UP001197247"/>
    </source>
</evidence>
<dbReference type="RefSeq" id="WP_214157540.1">
    <property type="nucleotide sequence ID" value="NZ_JAHBAY010000008.1"/>
</dbReference>
<sequence>MTTETTSTLAPVSVTMPVPFTPEWSRIDGITVDGPTVTVDPARYFFRYENPSWLLVDWDLVRRELLDHPQESTGQALEQRALEFVQEHGRVTTSPADVLVAAYKVAEYLYRDIDIPGVEVTEQQLTALREATTLMALNRVELDGHMSNVGSCWFFPVATSVVFDFSHEEGEALDEIYHGGWFNENRRRDAVLAHVALGGRLVHGCQASADMSGGCVLAYGTDLDGFRSELNGLKAEWIERVAAMRP</sequence>
<organism evidence="1 2">
    <name type="scientific">Kineosporia corallincola</name>
    <dbReference type="NCBI Taxonomy" id="2835133"/>
    <lineage>
        <taxon>Bacteria</taxon>
        <taxon>Bacillati</taxon>
        <taxon>Actinomycetota</taxon>
        <taxon>Actinomycetes</taxon>
        <taxon>Kineosporiales</taxon>
        <taxon>Kineosporiaceae</taxon>
        <taxon>Kineosporia</taxon>
    </lineage>
</organism>
<protein>
    <submittedName>
        <fullName evidence="1">Uncharacterized protein</fullName>
    </submittedName>
</protein>
<evidence type="ECO:0000313" key="1">
    <source>
        <dbReference type="EMBL" id="MBT0771244.1"/>
    </source>
</evidence>
<accession>A0ABS5TJG4</accession>
<keyword evidence="2" id="KW-1185">Reference proteome</keyword>
<gene>
    <name evidence="1" type="ORF">KIH74_20055</name>
</gene>
<comment type="caution">
    <text evidence="1">The sequence shown here is derived from an EMBL/GenBank/DDBJ whole genome shotgun (WGS) entry which is preliminary data.</text>
</comment>
<reference evidence="1 2" key="1">
    <citation type="submission" date="2021-05" db="EMBL/GenBank/DDBJ databases">
        <title>Kineosporia and Streptomyces sp. nov. two new marine actinobacteria isolated from Coral.</title>
        <authorList>
            <person name="Buangrab K."/>
            <person name="Sutthacheep M."/>
            <person name="Yeemin T."/>
            <person name="Harunari E."/>
            <person name="Igarashi Y."/>
            <person name="Kanchanasin P."/>
            <person name="Tanasupawat S."/>
            <person name="Phongsopitanun W."/>
        </authorList>
    </citation>
    <scope>NUCLEOTIDE SEQUENCE [LARGE SCALE GENOMIC DNA]</scope>
    <source>
        <strain evidence="1 2">J2-2</strain>
    </source>
</reference>
<name>A0ABS5TJG4_9ACTN</name>
<dbReference type="EMBL" id="JAHBAY010000008">
    <property type="protein sequence ID" value="MBT0771244.1"/>
    <property type="molecule type" value="Genomic_DNA"/>
</dbReference>
<proteinExistence type="predicted"/>